<feature type="transmembrane region" description="Helical" evidence="2">
    <location>
        <begin position="36"/>
        <end position="60"/>
    </location>
</feature>
<feature type="region of interest" description="Disordered" evidence="1">
    <location>
        <begin position="123"/>
        <end position="159"/>
    </location>
</feature>
<dbReference type="EMBL" id="RQYT01000009">
    <property type="protein sequence ID" value="RRD50087.1"/>
    <property type="molecule type" value="Genomic_DNA"/>
</dbReference>
<organism evidence="3 4">
    <name type="scientific">Arachnia propionica</name>
    <dbReference type="NCBI Taxonomy" id="1750"/>
    <lineage>
        <taxon>Bacteria</taxon>
        <taxon>Bacillati</taxon>
        <taxon>Actinomycetota</taxon>
        <taxon>Actinomycetes</taxon>
        <taxon>Propionibacteriales</taxon>
        <taxon>Propionibacteriaceae</taxon>
        <taxon>Arachnia</taxon>
    </lineage>
</organism>
<dbReference type="RefSeq" id="WP_125227530.1">
    <property type="nucleotide sequence ID" value="NZ_RQYT01000009.1"/>
</dbReference>
<evidence type="ECO:0000313" key="3">
    <source>
        <dbReference type="EMBL" id="RRD50087.1"/>
    </source>
</evidence>
<dbReference type="OrthoDB" id="4792842at2"/>
<evidence type="ECO:0008006" key="5">
    <source>
        <dbReference type="Google" id="ProtNLM"/>
    </source>
</evidence>
<keyword evidence="2" id="KW-0472">Membrane</keyword>
<protein>
    <recommendedName>
        <fullName evidence="5">Cell division protein FtsL</fullName>
    </recommendedName>
</protein>
<evidence type="ECO:0000313" key="4">
    <source>
        <dbReference type="Proteomes" id="UP000280935"/>
    </source>
</evidence>
<keyword evidence="2" id="KW-1133">Transmembrane helix</keyword>
<accession>A0A3P1WWF9</accession>
<comment type="caution">
    <text evidence="3">The sequence shown here is derived from an EMBL/GenBank/DDBJ whole genome shotgun (WGS) entry which is preliminary data.</text>
</comment>
<evidence type="ECO:0000256" key="2">
    <source>
        <dbReference type="SAM" id="Phobius"/>
    </source>
</evidence>
<reference evidence="3 4" key="1">
    <citation type="submission" date="2018-11" db="EMBL/GenBank/DDBJ databases">
        <title>Genomes From Bacteria Associated with the Canine Oral Cavity: a Test Case for Automated Genome-Based Taxonomic Assignment.</title>
        <authorList>
            <person name="Coil D.A."/>
            <person name="Jospin G."/>
            <person name="Darling A.E."/>
            <person name="Wallis C."/>
            <person name="Davis I.J."/>
            <person name="Harris S."/>
            <person name="Eisen J.A."/>
            <person name="Holcombe L.J."/>
            <person name="O'Flynn C."/>
        </authorList>
    </citation>
    <scope>NUCLEOTIDE SEQUENCE [LARGE SCALE GENOMIC DNA]</scope>
    <source>
        <strain evidence="3 4">OH2822_COT-296</strain>
    </source>
</reference>
<name>A0A3P1WWF9_9ACTN</name>
<dbReference type="AlphaFoldDB" id="A0A3P1WWF9"/>
<keyword evidence="2" id="KW-0812">Transmembrane</keyword>
<dbReference type="Proteomes" id="UP000280935">
    <property type="component" value="Unassembled WGS sequence"/>
</dbReference>
<gene>
    <name evidence="3" type="ORF">EII35_05885</name>
</gene>
<evidence type="ECO:0000256" key="1">
    <source>
        <dbReference type="SAM" id="MobiDB-lite"/>
    </source>
</evidence>
<proteinExistence type="predicted"/>
<sequence length="159" mass="16509">MSTTILDRDVVIEPTPVPRGRLRIAAAPSSVSTFGFLLILAGLVVVGMAAVMIITTQVGAQSRELSALRKEATALSYEEAELTSELQQVASPGSLALRAAQLGMVPNPFPAFVDLSTGTLLGEPRPVKGDEAPYITRNVPADPLPTAPDAGAENTTGEA</sequence>